<protein>
    <submittedName>
        <fullName evidence="17">Zinc finger protein 54-like isoform X2</fullName>
    </submittedName>
</protein>
<feature type="domain" description="C2H2-type" evidence="14">
    <location>
        <begin position="505"/>
        <end position="532"/>
    </location>
</feature>
<evidence type="ECO:0000256" key="4">
    <source>
        <dbReference type="ARBA" id="ARBA00022737"/>
    </source>
</evidence>
<dbReference type="SMART" id="SM00349">
    <property type="entry name" value="KRAB"/>
    <property type="match status" value="1"/>
</dbReference>
<keyword evidence="13" id="KW-0732">Signal</keyword>
<dbReference type="SUPFAM" id="SSF109640">
    <property type="entry name" value="KRAB domain (Kruppel-associated box)"/>
    <property type="match status" value="1"/>
</dbReference>
<evidence type="ECO:0000256" key="12">
    <source>
        <dbReference type="SAM" id="MobiDB-lite"/>
    </source>
</evidence>
<accession>A0A9J7KCQ3</accession>
<dbReference type="CDD" id="cd07765">
    <property type="entry name" value="KRAB_A-box"/>
    <property type="match status" value="1"/>
</dbReference>
<dbReference type="PROSITE" id="PS50157">
    <property type="entry name" value="ZINC_FINGER_C2H2_2"/>
    <property type="match status" value="10"/>
</dbReference>
<dbReference type="GO" id="GO:0008270">
    <property type="term" value="F:zinc ion binding"/>
    <property type="evidence" value="ECO:0007669"/>
    <property type="project" value="UniProtKB-KW"/>
</dbReference>
<dbReference type="OrthoDB" id="9622534at2759"/>
<dbReference type="GeneID" id="103162753"/>
<keyword evidence="3" id="KW-0479">Metal-binding</keyword>
<dbReference type="InterPro" id="IPR036236">
    <property type="entry name" value="Znf_C2H2_sf"/>
</dbReference>
<evidence type="ECO:0000259" key="15">
    <source>
        <dbReference type="PROSITE" id="PS50805"/>
    </source>
</evidence>
<dbReference type="PROSITE" id="PS00028">
    <property type="entry name" value="ZINC_FINGER_C2H2_1"/>
    <property type="match status" value="10"/>
</dbReference>
<dbReference type="Proteomes" id="UP001108280">
    <property type="component" value="Chromosome 9"/>
</dbReference>
<gene>
    <name evidence="17" type="primary">LOC103162753</name>
</gene>
<dbReference type="SUPFAM" id="SSF57667">
    <property type="entry name" value="beta-beta-alpha zinc fingers"/>
    <property type="match status" value="6"/>
</dbReference>
<feature type="signal peptide" evidence="13">
    <location>
        <begin position="1"/>
        <end position="28"/>
    </location>
</feature>
<dbReference type="RefSeq" id="XP_035305032.1">
    <property type="nucleotide sequence ID" value="XM_035449141.1"/>
</dbReference>
<dbReference type="InterPro" id="IPR001909">
    <property type="entry name" value="KRAB"/>
</dbReference>
<proteinExistence type="inferred from homology"/>
<dbReference type="GO" id="GO:0000978">
    <property type="term" value="F:RNA polymerase II cis-regulatory region sequence-specific DNA binding"/>
    <property type="evidence" value="ECO:0007669"/>
    <property type="project" value="TreeGrafter"/>
</dbReference>
<comment type="subcellular location">
    <subcellularLocation>
        <location evidence="1">Nucleus</location>
    </subcellularLocation>
</comment>
<dbReference type="FunFam" id="3.30.160.60:FF:000416">
    <property type="entry name" value="zinc finger protein 879 isoform X1"/>
    <property type="match status" value="1"/>
</dbReference>
<feature type="domain" description="C2H2-type" evidence="14">
    <location>
        <begin position="589"/>
        <end position="616"/>
    </location>
</feature>
<dbReference type="Gene3D" id="3.30.160.60">
    <property type="entry name" value="Classic Zinc Finger"/>
    <property type="match status" value="10"/>
</dbReference>
<feature type="domain" description="C2H2-type" evidence="14">
    <location>
        <begin position="449"/>
        <end position="476"/>
    </location>
</feature>
<feature type="domain" description="C2H2-type" evidence="14">
    <location>
        <begin position="421"/>
        <end position="448"/>
    </location>
</feature>
<evidence type="ECO:0000313" key="16">
    <source>
        <dbReference type="Proteomes" id="UP001108280"/>
    </source>
</evidence>
<comment type="similarity">
    <text evidence="2">Belongs to the krueppel C2H2-type zinc-finger protein family.</text>
</comment>
<feature type="region of interest" description="Disordered" evidence="12">
    <location>
        <begin position="42"/>
        <end position="61"/>
    </location>
</feature>
<evidence type="ECO:0000256" key="7">
    <source>
        <dbReference type="ARBA" id="ARBA00023015"/>
    </source>
</evidence>
<reference evidence="16" key="1">
    <citation type="journal article" date="2018" name="Biotechnol. Bioeng.">
        <title>A reference genome of the Chinese hamster based on a hybrid assembly strategy.</title>
        <authorList>
            <person name="Rupp O."/>
            <person name="MacDonald M.L."/>
            <person name="Li S."/>
            <person name="Dhiman H."/>
            <person name="Polson S."/>
            <person name="Griep S."/>
            <person name="Heffner K."/>
            <person name="Hernandez I."/>
            <person name="Brinkrolf K."/>
            <person name="Jadhav V."/>
            <person name="Samoudi M."/>
            <person name="Hao H."/>
            <person name="Kingham B."/>
            <person name="Goesmann A."/>
            <person name="Betenbaugh M.J."/>
            <person name="Lewis N.E."/>
            <person name="Borth N."/>
            <person name="Lee K.H."/>
        </authorList>
    </citation>
    <scope>NUCLEOTIDE SEQUENCE [LARGE SCALE GENOMIC DNA]</scope>
    <source>
        <strain evidence="16">17A/GY</strain>
    </source>
</reference>
<feature type="domain" description="KRAB" evidence="15">
    <location>
        <begin position="221"/>
        <end position="302"/>
    </location>
</feature>
<dbReference type="FunFam" id="3.30.160.60:FF:001954">
    <property type="entry name" value="Zinc finger protein 787"/>
    <property type="match status" value="1"/>
</dbReference>
<dbReference type="PANTHER" id="PTHR23226:SF416">
    <property type="entry name" value="FI01424P"/>
    <property type="match status" value="1"/>
</dbReference>
<keyword evidence="4" id="KW-0677">Repeat</keyword>
<evidence type="ECO:0000256" key="5">
    <source>
        <dbReference type="ARBA" id="ARBA00022771"/>
    </source>
</evidence>
<dbReference type="KEGG" id="cge:103162753"/>
<evidence type="ECO:0000256" key="11">
    <source>
        <dbReference type="PROSITE-ProRule" id="PRU00042"/>
    </source>
</evidence>
<feature type="domain" description="C2H2-type" evidence="14">
    <location>
        <begin position="533"/>
        <end position="560"/>
    </location>
</feature>
<dbReference type="Pfam" id="PF00096">
    <property type="entry name" value="zf-C2H2"/>
    <property type="match status" value="9"/>
</dbReference>
<evidence type="ECO:0000313" key="17">
    <source>
        <dbReference type="RefSeq" id="XP_035305032.1"/>
    </source>
</evidence>
<evidence type="ECO:0000259" key="14">
    <source>
        <dbReference type="PROSITE" id="PS50157"/>
    </source>
</evidence>
<feature type="domain" description="C2H2-type" evidence="14">
    <location>
        <begin position="617"/>
        <end position="644"/>
    </location>
</feature>
<dbReference type="Gene3D" id="6.10.140.140">
    <property type="match status" value="1"/>
</dbReference>
<evidence type="ECO:0000256" key="10">
    <source>
        <dbReference type="ARBA" id="ARBA00023242"/>
    </source>
</evidence>
<feature type="domain" description="C2H2-type" evidence="14">
    <location>
        <begin position="477"/>
        <end position="504"/>
    </location>
</feature>
<dbReference type="PROSITE" id="PS50805">
    <property type="entry name" value="KRAB"/>
    <property type="match status" value="1"/>
</dbReference>
<dbReference type="AlphaFoldDB" id="A0A9J7KCQ3"/>
<evidence type="ECO:0000256" key="1">
    <source>
        <dbReference type="ARBA" id="ARBA00004123"/>
    </source>
</evidence>
<dbReference type="Pfam" id="PF01352">
    <property type="entry name" value="KRAB"/>
    <property type="match status" value="1"/>
</dbReference>
<organism evidence="16 17">
    <name type="scientific">Cricetulus griseus</name>
    <name type="common">Chinese hamster</name>
    <name type="synonym">Cricetulus barabensis griseus</name>
    <dbReference type="NCBI Taxonomy" id="10029"/>
    <lineage>
        <taxon>Eukaryota</taxon>
        <taxon>Metazoa</taxon>
        <taxon>Chordata</taxon>
        <taxon>Craniata</taxon>
        <taxon>Vertebrata</taxon>
        <taxon>Euteleostomi</taxon>
        <taxon>Mammalia</taxon>
        <taxon>Eutheria</taxon>
        <taxon>Euarchontoglires</taxon>
        <taxon>Glires</taxon>
        <taxon>Rodentia</taxon>
        <taxon>Myomorpha</taxon>
        <taxon>Muroidea</taxon>
        <taxon>Cricetidae</taxon>
        <taxon>Cricetinae</taxon>
        <taxon>Cricetulus</taxon>
    </lineage>
</organism>
<evidence type="ECO:0000256" key="3">
    <source>
        <dbReference type="ARBA" id="ARBA00022723"/>
    </source>
</evidence>
<dbReference type="FunFam" id="3.30.160.60:FF:001270">
    <property type="entry name" value="zinc finger protein 583 isoform X1"/>
    <property type="match status" value="4"/>
</dbReference>
<feature type="chain" id="PRO_5039931860" evidence="13">
    <location>
        <begin position="29"/>
        <end position="677"/>
    </location>
</feature>
<dbReference type="FunFam" id="3.30.160.60:FF:001532">
    <property type="entry name" value="Zinc finger protein 483"/>
    <property type="match status" value="1"/>
</dbReference>
<dbReference type="PANTHER" id="PTHR23226">
    <property type="entry name" value="ZINC FINGER AND SCAN DOMAIN-CONTAINING"/>
    <property type="match status" value="1"/>
</dbReference>
<keyword evidence="8" id="KW-0238">DNA-binding</keyword>
<feature type="region of interest" description="Disordered" evidence="12">
    <location>
        <begin position="308"/>
        <end position="333"/>
    </location>
</feature>
<dbReference type="FunFam" id="3.30.160.60:FF:002343">
    <property type="entry name" value="Zinc finger protein 33A"/>
    <property type="match status" value="2"/>
</dbReference>
<sequence length="677" mass="77570">MWIVEAKPSVTTARSLLLLGVLHGGSRALQTRVRRTRRVRGDLRPRDPRCPRSRGGLGKSAVSSAVAGTAARRPWKLPGQRSCGAGTREGGAGVRAVSLLLIRKLAPRFCLSEIFRSYMNGTNSFLIDLHCQNASGVTVDFSLEKGQCPEPTLGVCTETGCCRVEAVWFQLGSVITQTCSPVQQNRGPWKTEREETEAKDAGTHSAWDHVVKLYFLLQGLLTFRDVAVDFSREEWECLDCTQRALYIDVMLENYSNLLSVENCCICNPVHHHVKTEKESCQCNELGRVLHDPSTCALYRTSETTENANNYTCSNPRDASLDSANPDRHESRHTGEEACRSKDCEKSVNLCSNINQDQRVYAAQKEHRQGEYDDCFDSTYSHLQEKFSIGEKPHQCGKCGKYFSAASSLTVHRRIHTGEKPYKCGECDRSFNHRSNLRTHQRVHTGERPYSCKECDKSFTMYSYLAAHQIIHTGEKPYKCKDCDKSFIQRSKLRLHERVHTGEKPYRCKECDKSFTKYSYLTAHQIIHTGEKPYKCKDCDMSFLWISTLRIHQKIHTGEKPYKCKDCDMSFNRFSNLRRHQKLHTGEKPYKCGECDKFFTHLSNLRTHQRVHTGERPYSCKDCDKSFTRWSNLRAHEKIHTGEKPYKCKDCDMSYVHLSSLRRHQRVHTGEKNTTLLM</sequence>
<feature type="domain" description="C2H2-type" evidence="14">
    <location>
        <begin position="645"/>
        <end position="672"/>
    </location>
</feature>
<reference evidence="17" key="3">
    <citation type="submission" date="2025-08" db="UniProtKB">
        <authorList>
            <consortium name="RefSeq"/>
        </authorList>
    </citation>
    <scope>IDENTIFICATION</scope>
    <source>
        <strain evidence="17">17A/GY</strain>
        <tissue evidence="17">Liver</tissue>
    </source>
</reference>
<keyword evidence="16" id="KW-1185">Reference proteome</keyword>
<feature type="compositionally biased region" description="Basic and acidic residues" evidence="12">
    <location>
        <begin position="324"/>
        <end position="333"/>
    </location>
</feature>
<evidence type="ECO:0000256" key="13">
    <source>
        <dbReference type="SAM" id="SignalP"/>
    </source>
</evidence>
<keyword evidence="6" id="KW-0862">Zinc</keyword>
<feature type="domain" description="C2H2-type" evidence="14">
    <location>
        <begin position="561"/>
        <end position="588"/>
    </location>
</feature>
<dbReference type="GO" id="GO:0005634">
    <property type="term" value="C:nucleus"/>
    <property type="evidence" value="ECO:0007669"/>
    <property type="project" value="UniProtKB-SubCell"/>
</dbReference>
<reference evidence="16" key="2">
    <citation type="journal article" date="2020" name="Biotechnol. Bioeng.">
        <title>Chromosome-scale scaffolds for the Chinese hamster reference genome assembly to facilitate the study of the CHO epigenome.</title>
        <authorList>
            <person name="Hilliard W."/>
            <person name="MacDonald M."/>
            <person name="Lee K.H."/>
        </authorList>
    </citation>
    <scope>NUCLEOTIDE SEQUENCE [LARGE SCALE GENOMIC DNA]</scope>
    <source>
        <strain evidence="16">17A/GY</strain>
    </source>
</reference>
<keyword evidence="5 11" id="KW-0863">Zinc-finger</keyword>
<evidence type="ECO:0000256" key="9">
    <source>
        <dbReference type="ARBA" id="ARBA00023163"/>
    </source>
</evidence>
<dbReference type="InterPro" id="IPR036051">
    <property type="entry name" value="KRAB_dom_sf"/>
</dbReference>
<feature type="domain" description="C2H2-type" evidence="14">
    <location>
        <begin position="393"/>
        <end position="420"/>
    </location>
</feature>
<evidence type="ECO:0000256" key="6">
    <source>
        <dbReference type="ARBA" id="ARBA00022833"/>
    </source>
</evidence>
<name>A0A9J7KCQ3_CRIGR</name>
<dbReference type="FunFam" id="3.30.160.60:FF:000358">
    <property type="entry name" value="zinc finger protein 24"/>
    <property type="match status" value="1"/>
</dbReference>
<dbReference type="InterPro" id="IPR013087">
    <property type="entry name" value="Znf_C2H2_type"/>
</dbReference>
<dbReference type="GO" id="GO:0000981">
    <property type="term" value="F:DNA-binding transcription factor activity, RNA polymerase II-specific"/>
    <property type="evidence" value="ECO:0007669"/>
    <property type="project" value="TreeGrafter"/>
</dbReference>
<evidence type="ECO:0000256" key="8">
    <source>
        <dbReference type="ARBA" id="ARBA00023125"/>
    </source>
</evidence>
<keyword evidence="7" id="KW-0805">Transcription regulation</keyword>
<dbReference type="SMART" id="SM00355">
    <property type="entry name" value="ZnF_C2H2"/>
    <property type="match status" value="10"/>
</dbReference>
<keyword evidence="10" id="KW-0539">Nucleus</keyword>
<evidence type="ECO:0000256" key="2">
    <source>
        <dbReference type="ARBA" id="ARBA00006991"/>
    </source>
</evidence>
<keyword evidence="9" id="KW-0804">Transcription</keyword>